<name>A0A1D8B081_9ACTO</name>
<dbReference type="Gene3D" id="1.10.940.10">
    <property type="entry name" value="NusB-like"/>
    <property type="match status" value="1"/>
</dbReference>
<evidence type="ECO:0000256" key="4">
    <source>
        <dbReference type="ARBA" id="ARBA00023015"/>
    </source>
</evidence>
<dbReference type="EMBL" id="CP017298">
    <property type="protein sequence ID" value="AOS46549.1"/>
    <property type="molecule type" value="Genomic_DNA"/>
</dbReference>
<feature type="compositionally biased region" description="Low complexity" evidence="7">
    <location>
        <begin position="181"/>
        <end position="190"/>
    </location>
</feature>
<dbReference type="InterPro" id="IPR006027">
    <property type="entry name" value="NusB_RsmB_TIM44"/>
</dbReference>
<evidence type="ECO:0000313" key="9">
    <source>
        <dbReference type="EMBL" id="AOS46549.1"/>
    </source>
</evidence>
<keyword evidence="3 6" id="KW-0694">RNA-binding</keyword>
<keyword evidence="2 6" id="KW-0889">Transcription antitermination</keyword>
<feature type="domain" description="NusB/RsmB/TIM44" evidence="8">
    <location>
        <begin position="12"/>
        <end position="142"/>
    </location>
</feature>
<feature type="compositionally biased region" description="Gly residues" evidence="7">
    <location>
        <begin position="202"/>
        <end position="226"/>
    </location>
</feature>
<dbReference type="AlphaFoldDB" id="A0A1D8B081"/>
<keyword evidence="10" id="KW-1185">Reference proteome</keyword>
<proteinExistence type="inferred from homology"/>
<dbReference type="KEGG" id="phon:BH719_00420"/>
<dbReference type="InterPro" id="IPR035926">
    <property type="entry name" value="NusB-like_sf"/>
</dbReference>
<dbReference type="GO" id="GO:0003723">
    <property type="term" value="F:RNA binding"/>
    <property type="evidence" value="ECO:0007669"/>
    <property type="project" value="UniProtKB-UniRule"/>
</dbReference>
<dbReference type="GO" id="GO:0006353">
    <property type="term" value="P:DNA-templated transcription termination"/>
    <property type="evidence" value="ECO:0007669"/>
    <property type="project" value="UniProtKB-UniRule"/>
</dbReference>
<dbReference type="GO" id="GO:0031564">
    <property type="term" value="P:transcription antitermination"/>
    <property type="evidence" value="ECO:0007669"/>
    <property type="project" value="UniProtKB-KW"/>
</dbReference>
<protein>
    <recommendedName>
        <fullName evidence="6">Transcription antitermination protein NusB</fullName>
    </recommendedName>
    <alternativeName>
        <fullName evidence="6">Antitermination factor NusB</fullName>
    </alternativeName>
</protein>
<keyword evidence="5 6" id="KW-0804">Transcription</keyword>
<dbReference type="PANTHER" id="PTHR11078:SF3">
    <property type="entry name" value="ANTITERMINATION NUSB DOMAIN-CONTAINING PROTEIN"/>
    <property type="match status" value="1"/>
</dbReference>
<feature type="compositionally biased region" description="Acidic residues" evidence="7">
    <location>
        <begin position="310"/>
        <end position="323"/>
    </location>
</feature>
<dbReference type="PANTHER" id="PTHR11078">
    <property type="entry name" value="N UTILIZATION SUBSTANCE PROTEIN B-RELATED"/>
    <property type="match status" value="1"/>
</dbReference>
<gene>
    <name evidence="6" type="primary">nusB</name>
    <name evidence="9" type="ORF">BH719_00420</name>
</gene>
<dbReference type="STRING" id="178339.BH719_00420"/>
<dbReference type="RefSeq" id="WP_009399762.1">
    <property type="nucleotide sequence ID" value="NZ_CP017298.1"/>
</dbReference>
<dbReference type="NCBIfam" id="TIGR01951">
    <property type="entry name" value="nusB"/>
    <property type="match status" value="1"/>
</dbReference>
<dbReference type="SUPFAM" id="SSF48013">
    <property type="entry name" value="NusB-like"/>
    <property type="match status" value="1"/>
</dbReference>
<reference evidence="9 10" key="1">
    <citation type="submission" date="2016-09" db="EMBL/GenBank/DDBJ databases">
        <title>Complete genome sequence of Actinomyces hongkongensis HKU8.</title>
        <authorList>
            <person name="Gao Y.-X."/>
            <person name="Zhou Y.-Y."/>
            <person name="Xie Y."/>
            <person name="Wang M."/>
            <person name="Wang S.-J."/>
            <person name="Shen S.-G."/>
        </authorList>
    </citation>
    <scope>NUCLEOTIDE SEQUENCE [LARGE SCALE GENOMIC DNA]</scope>
    <source>
        <strain evidence="9 10">HKU8</strain>
    </source>
</reference>
<comment type="similarity">
    <text evidence="1 6">Belongs to the NusB family.</text>
</comment>
<evidence type="ECO:0000256" key="2">
    <source>
        <dbReference type="ARBA" id="ARBA00022814"/>
    </source>
</evidence>
<dbReference type="InterPro" id="IPR011605">
    <property type="entry name" value="NusB_fam"/>
</dbReference>
<organism evidence="9 10">
    <name type="scientific">Pauljensenia hongkongensis</name>
    <dbReference type="NCBI Taxonomy" id="178339"/>
    <lineage>
        <taxon>Bacteria</taxon>
        <taxon>Bacillati</taxon>
        <taxon>Actinomycetota</taxon>
        <taxon>Actinomycetes</taxon>
        <taxon>Actinomycetales</taxon>
        <taxon>Actinomycetaceae</taxon>
        <taxon>Pauljensenia</taxon>
    </lineage>
</organism>
<evidence type="ECO:0000256" key="3">
    <source>
        <dbReference type="ARBA" id="ARBA00022884"/>
    </source>
</evidence>
<evidence type="ECO:0000256" key="7">
    <source>
        <dbReference type="SAM" id="MobiDB-lite"/>
    </source>
</evidence>
<sequence>MSRQHRFTSRTKARKRAADVVFEADQRGMGRDPEALRDLLRERRVITAAQTPLPEYSIQIIAGVADSLRRIDDLIEAHARVPGLDRVAAVDLAVMRVAVWEMLANSDDVSPIVAIDEAISIVRSISTDASPRFVNAVLDAIRKDIASSWARRGGDDGDFDEAGAGRAEGVAGDDGAGAGEAAGTAGADGSDGADRPSDGAAGRSGGGEVPAGGDGGADTAGVGGQGSADRTGGADIGTDPDWASGGPSGGGIAHVDGGVGTDGGATGLDAAEGSGPHSADPGALGADRLEELPVPTRALPEGAEPVESAELVDDELDELLEEY</sequence>
<evidence type="ECO:0000256" key="6">
    <source>
        <dbReference type="HAMAP-Rule" id="MF_00073"/>
    </source>
</evidence>
<evidence type="ECO:0000256" key="1">
    <source>
        <dbReference type="ARBA" id="ARBA00005952"/>
    </source>
</evidence>
<evidence type="ECO:0000259" key="8">
    <source>
        <dbReference type="Pfam" id="PF01029"/>
    </source>
</evidence>
<dbReference type="GO" id="GO:0005829">
    <property type="term" value="C:cytosol"/>
    <property type="evidence" value="ECO:0007669"/>
    <property type="project" value="TreeGrafter"/>
</dbReference>
<dbReference type="Pfam" id="PF01029">
    <property type="entry name" value="NusB"/>
    <property type="match status" value="1"/>
</dbReference>
<dbReference type="HAMAP" id="MF_00073">
    <property type="entry name" value="NusB"/>
    <property type="match status" value="1"/>
</dbReference>
<keyword evidence="4 6" id="KW-0805">Transcription regulation</keyword>
<evidence type="ECO:0000313" key="10">
    <source>
        <dbReference type="Proteomes" id="UP000095214"/>
    </source>
</evidence>
<evidence type="ECO:0000256" key="5">
    <source>
        <dbReference type="ARBA" id="ARBA00023163"/>
    </source>
</evidence>
<dbReference type="OrthoDB" id="3528057at2"/>
<feature type="compositionally biased region" description="Gly residues" evidence="7">
    <location>
        <begin position="246"/>
        <end position="266"/>
    </location>
</feature>
<feature type="region of interest" description="Disordered" evidence="7">
    <location>
        <begin position="150"/>
        <end position="323"/>
    </location>
</feature>
<accession>A0A1D8B081</accession>
<dbReference type="Proteomes" id="UP000095214">
    <property type="component" value="Chromosome"/>
</dbReference>
<comment type="function">
    <text evidence="6">Involved in transcription antitermination. Required for transcription of ribosomal RNA (rRNA) genes. Binds specifically to the boxA antiterminator sequence of the ribosomal RNA (rrn) operons.</text>
</comment>